<organism evidence="2 3">
    <name type="scientific">Octopus vulgaris</name>
    <name type="common">Common octopus</name>
    <dbReference type="NCBI Taxonomy" id="6645"/>
    <lineage>
        <taxon>Eukaryota</taxon>
        <taxon>Metazoa</taxon>
        <taxon>Spiralia</taxon>
        <taxon>Lophotrochozoa</taxon>
        <taxon>Mollusca</taxon>
        <taxon>Cephalopoda</taxon>
        <taxon>Coleoidea</taxon>
        <taxon>Octopodiformes</taxon>
        <taxon>Octopoda</taxon>
        <taxon>Incirrata</taxon>
        <taxon>Octopodidae</taxon>
        <taxon>Octopus</taxon>
    </lineage>
</organism>
<feature type="transmembrane region" description="Helical" evidence="1">
    <location>
        <begin position="42"/>
        <end position="63"/>
    </location>
</feature>
<sequence length="66" mass="7549">MKKIANEKGDDGGASHYLSSVLLRYEGLLHAMFFKLHLNQEISSIVIDLNMINLIVFVIRYQLTLI</sequence>
<keyword evidence="1" id="KW-0812">Transmembrane</keyword>
<evidence type="ECO:0000256" key="1">
    <source>
        <dbReference type="SAM" id="Phobius"/>
    </source>
</evidence>
<name>A0AA36AZC5_OCTVU</name>
<evidence type="ECO:0000313" key="3">
    <source>
        <dbReference type="Proteomes" id="UP001162480"/>
    </source>
</evidence>
<reference evidence="2" key="1">
    <citation type="submission" date="2023-08" db="EMBL/GenBank/DDBJ databases">
        <authorList>
            <person name="Alioto T."/>
            <person name="Alioto T."/>
            <person name="Gomez Garrido J."/>
        </authorList>
    </citation>
    <scope>NUCLEOTIDE SEQUENCE</scope>
</reference>
<accession>A0AA36AZC5</accession>
<proteinExistence type="predicted"/>
<dbReference type="EMBL" id="OX597819">
    <property type="protein sequence ID" value="CAI9723707.1"/>
    <property type="molecule type" value="Genomic_DNA"/>
</dbReference>
<keyword evidence="1" id="KW-0472">Membrane</keyword>
<keyword evidence="3" id="KW-1185">Reference proteome</keyword>
<evidence type="ECO:0000313" key="2">
    <source>
        <dbReference type="EMBL" id="CAI9723707.1"/>
    </source>
</evidence>
<keyword evidence="1" id="KW-1133">Transmembrane helix</keyword>
<dbReference type="AlphaFoldDB" id="A0AA36AZC5"/>
<protein>
    <submittedName>
        <fullName evidence="2">Uncharacterized protein</fullName>
    </submittedName>
</protein>
<gene>
    <name evidence="2" type="ORF">OCTVUL_1B016976</name>
</gene>
<dbReference type="Proteomes" id="UP001162480">
    <property type="component" value="Chromosome 6"/>
</dbReference>